<accession>A0A543Q1J2</accession>
<evidence type="ECO:0000313" key="2">
    <source>
        <dbReference type="EMBL" id="TQN50178.1"/>
    </source>
</evidence>
<keyword evidence="2" id="KW-0378">Hydrolase</keyword>
<dbReference type="Proteomes" id="UP000315403">
    <property type="component" value="Unassembled WGS sequence"/>
</dbReference>
<protein>
    <submittedName>
        <fullName evidence="2">Toxin FitB</fullName>
        <ecNumber evidence="2">3.1.-.-</ecNumber>
    </submittedName>
</protein>
<dbReference type="Gene3D" id="3.40.50.1010">
    <property type="entry name" value="5'-nuclease"/>
    <property type="match status" value="1"/>
</dbReference>
<proteinExistence type="predicted"/>
<dbReference type="SUPFAM" id="SSF88723">
    <property type="entry name" value="PIN domain-like"/>
    <property type="match status" value="1"/>
</dbReference>
<reference evidence="2 3" key="1">
    <citation type="submission" date="2019-03" db="EMBL/GenBank/DDBJ databases">
        <title>New insights into Acidothiobacillus thiooxidans sulfur metabolism through coupled gene expression, solution geochemistry, microscopy and spectroscopy analyses.</title>
        <authorList>
            <person name="Camacho D."/>
            <person name="Frazao R."/>
            <person name="Fouillen A."/>
            <person name="Nanci A."/>
            <person name="Lang B.F."/>
            <person name="Apte S.C."/>
            <person name="Baron C."/>
            <person name="Warren L.A."/>
        </authorList>
    </citation>
    <scope>NUCLEOTIDE SEQUENCE [LARGE SCALE GENOMIC DNA]</scope>
    <source>
        <strain evidence="2 3">ATCC 19377</strain>
    </source>
</reference>
<sequence length="92" mass="10463">MRYLLDTCVLSELVKKHPDPRVVTWVDERESVGFLSVLTLGDLQKGVAKLIDGDRRAMLQDWIDVDLRARFVGRILPVNEHIASAWGSIRCC</sequence>
<organism evidence="2 3">
    <name type="scientific">Acidithiobacillus thiooxidans ATCC 19377</name>
    <dbReference type="NCBI Taxonomy" id="637390"/>
    <lineage>
        <taxon>Bacteria</taxon>
        <taxon>Pseudomonadati</taxon>
        <taxon>Pseudomonadota</taxon>
        <taxon>Acidithiobacillia</taxon>
        <taxon>Acidithiobacillales</taxon>
        <taxon>Acidithiobacillaceae</taxon>
        <taxon>Acidithiobacillus</taxon>
    </lineage>
</organism>
<dbReference type="Pfam" id="PF01850">
    <property type="entry name" value="PIN"/>
    <property type="match status" value="1"/>
</dbReference>
<dbReference type="RefSeq" id="WP_405055095.1">
    <property type="nucleotide sequence ID" value="NZ_SZUV01000001.1"/>
</dbReference>
<dbReference type="EC" id="3.1.-.-" evidence="2"/>
<evidence type="ECO:0000313" key="3">
    <source>
        <dbReference type="Proteomes" id="UP000315403"/>
    </source>
</evidence>
<dbReference type="InterPro" id="IPR029060">
    <property type="entry name" value="PIN-like_dom_sf"/>
</dbReference>
<dbReference type="AlphaFoldDB" id="A0A543Q1J2"/>
<name>A0A543Q1J2_ACITH</name>
<evidence type="ECO:0000259" key="1">
    <source>
        <dbReference type="Pfam" id="PF01850"/>
    </source>
</evidence>
<comment type="caution">
    <text evidence="2">The sequence shown here is derived from an EMBL/GenBank/DDBJ whole genome shotgun (WGS) entry which is preliminary data.</text>
</comment>
<dbReference type="EMBL" id="SZUV01000001">
    <property type="protein sequence ID" value="TQN50178.1"/>
    <property type="molecule type" value="Genomic_DNA"/>
</dbReference>
<gene>
    <name evidence="2" type="primary">fitB</name>
    <name evidence="2" type="ORF">DLNHIDIE_00015</name>
</gene>
<dbReference type="GO" id="GO:0016787">
    <property type="term" value="F:hydrolase activity"/>
    <property type="evidence" value="ECO:0007669"/>
    <property type="project" value="UniProtKB-KW"/>
</dbReference>
<dbReference type="InterPro" id="IPR002716">
    <property type="entry name" value="PIN_dom"/>
</dbReference>
<feature type="domain" description="PIN" evidence="1">
    <location>
        <begin position="3"/>
        <end position="90"/>
    </location>
</feature>